<name>A0A150WS48_BDEBC</name>
<dbReference type="InterPro" id="IPR058649">
    <property type="entry name" value="CzcB_C"/>
</dbReference>
<dbReference type="InterPro" id="IPR058647">
    <property type="entry name" value="BSH_CzcB-like"/>
</dbReference>
<dbReference type="InterPro" id="IPR050465">
    <property type="entry name" value="UPF0194_transport"/>
</dbReference>
<evidence type="ECO:0000259" key="5">
    <source>
        <dbReference type="Pfam" id="PF25973"/>
    </source>
</evidence>
<dbReference type="Gene3D" id="2.40.30.170">
    <property type="match status" value="1"/>
</dbReference>
<evidence type="ECO:0000259" key="6">
    <source>
        <dbReference type="Pfam" id="PF25975"/>
    </source>
</evidence>
<keyword evidence="2" id="KW-0175">Coiled coil</keyword>
<dbReference type="RefSeq" id="WP_061834835.1">
    <property type="nucleotide sequence ID" value="NZ_LUKE01000001.1"/>
</dbReference>
<evidence type="ECO:0000313" key="7">
    <source>
        <dbReference type="EMBL" id="KYG67260.1"/>
    </source>
</evidence>
<gene>
    <name evidence="7" type="ORF">AZI86_09655</name>
</gene>
<evidence type="ECO:0000256" key="4">
    <source>
        <dbReference type="SAM" id="Phobius"/>
    </source>
</evidence>
<evidence type="ECO:0000256" key="3">
    <source>
        <dbReference type="SAM" id="MobiDB-lite"/>
    </source>
</evidence>
<dbReference type="Proteomes" id="UP000075320">
    <property type="component" value="Unassembled WGS sequence"/>
</dbReference>
<reference evidence="7 8" key="1">
    <citation type="submission" date="2016-03" db="EMBL/GenBank/DDBJ databases">
        <authorList>
            <person name="Ploux O."/>
        </authorList>
    </citation>
    <scope>NUCLEOTIDE SEQUENCE [LARGE SCALE GENOMIC DNA]</scope>
    <source>
        <strain evidence="7 8">R0</strain>
    </source>
</reference>
<dbReference type="SUPFAM" id="SSF111369">
    <property type="entry name" value="HlyD-like secretion proteins"/>
    <property type="match status" value="1"/>
</dbReference>
<dbReference type="CDD" id="cd06850">
    <property type="entry name" value="biotinyl_domain"/>
    <property type="match status" value="1"/>
</dbReference>
<dbReference type="Pfam" id="PF25973">
    <property type="entry name" value="BSH_CzcB"/>
    <property type="match status" value="1"/>
</dbReference>
<comment type="caution">
    <text evidence="7">The sequence shown here is derived from an EMBL/GenBank/DDBJ whole genome shotgun (WGS) entry which is preliminary data.</text>
</comment>
<evidence type="ECO:0000313" key="8">
    <source>
        <dbReference type="Proteomes" id="UP000075320"/>
    </source>
</evidence>
<feature type="transmembrane region" description="Helical" evidence="4">
    <location>
        <begin position="9"/>
        <end position="28"/>
    </location>
</feature>
<sequence length="325" mass="35241">MSKGTTTRNAIIAIAVLVILLIAGFVWLSSRESAVTFKEVSVTRGNIAHTILSSGFVQPRNRLQIKAPVAGRIEQILVKEGQVVKKGDVMAWMSSTERAALLDAAAGQGPEVYKKWAELYLATPVLAPIEGTVIQKNVEPGQTFASSDAIFQLSDQLTVKAQVDETDISRIKLKEPAVITLDAYPDEKLPAFVDKIAFDSTTVNSVTTFVVDVIPQKTPTFMRSGMTANVTFSVDLRSDVLLMPSEALKVVDGKTVVLLKSPETNKPETHRIEVGITDGKMTEVLSGLKEGDVLMISEFKLGDRKSNNSPFGMPGSPARKSNKRP</sequence>
<proteinExistence type="predicted"/>
<feature type="region of interest" description="Disordered" evidence="3">
    <location>
        <begin position="303"/>
        <end position="325"/>
    </location>
</feature>
<evidence type="ECO:0000256" key="2">
    <source>
        <dbReference type="ARBA" id="ARBA00023054"/>
    </source>
</evidence>
<accession>A0A150WS48</accession>
<dbReference type="Gene3D" id="2.40.50.100">
    <property type="match status" value="1"/>
</dbReference>
<dbReference type="AlphaFoldDB" id="A0A150WS48"/>
<dbReference type="EMBL" id="LUKE01000001">
    <property type="protein sequence ID" value="KYG67260.1"/>
    <property type="molecule type" value="Genomic_DNA"/>
</dbReference>
<organism evidence="7 8">
    <name type="scientific">Bdellovibrio bacteriovorus</name>
    <dbReference type="NCBI Taxonomy" id="959"/>
    <lineage>
        <taxon>Bacteria</taxon>
        <taxon>Pseudomonadati</taxon>
        <taxon>Bdellovibrionota</taxon>
        <taxon>Bdellovibrionia</taxon>
        <taxon>Bdellovibrionales</taxon>
        <taxon>Pseudobdellovibrionaceae</taxon>
        <taxon>Bdellovibrio</taxon>
    </lineage>
</organism>
<dbReference type="Pfam" id="PF25975">
    <property type="entry name" value="CzcB_C"/>
    <property type="match status" value="1"/>
</dbReference>
<dbReference type="GO" id="GO:0030313">
    <property type="term" value="C:cell envelope"/>
    <property type="evidence" value="ECO:0007669"/>
    <property type="project" value="UniProtKB-SubCell"/>
</dbReference>
<feature type="domain" description="CzcB-like C-terminal circularly permuted SH3-like" evidence="6">
    <location>
        <begin position="243"/>
        <end position="293"/>
    </location>
</feature>
<dbReference type="Gene3D" id="6.20.50.140">
    <property type="match status" value="1"/>
</dbReference>
<evidence type="ECO:0000256" key="1">
    <source>
        <dbReference type="ARBA" id="ARBA00004196"/>
    </source>
</evidence>
<comment type="subcellular location">
    <subcellularLocation>
        <location evidence="1">Cell envelope</location>
    </subcellularLocation>
</comment>
<keyword evidence="8" id="KW-1185">Reference proteome</keyword>
<keyword evidence="4" id="KW-1133">Transmembrane helix</keyword>
<protein>
    <submittedName>
        <fullName evidence="7">Macrolide transporter</fullName>
    </submittedName>
</protein>
<keyword evidence="4" id="KW-0812">Transmembrane</keyword>
<dbReference type="PANTHER" id="PTHR32347:SF14">
    <property type="entry name" value="EFFLUX SYSTEM COMPONENT YKNX-RELATED"/>
    <property type="match status" value="1"/>
</dbReference>
<dbReference type="PANTHER" id="PTHR32347">
    <property type="entry name" value="EFFLUX SYSTEM COMPONENT YKNX-RELATED"/>
    <property type="match status" value="1"/>
</dbReference>
<feature type="domain" description="CzcB-like barrel-sandwich hybrid" evidence="5">
    <location>
        <begin position="64"/>
        <end position="155"/>
    </location>
</feature>
<keyword evidence="4" id="KW-0472">Membrane</keyword>